<name>A0ABS0LY30_9GAMM</name>
<comment type="caution">
    <text evidence="2">The sequence shown here is derived from an EMBL/GenBank/DDBJ whole genome shotgun (WGS) entry which is preliminary data.</text>
</comment>
<keyword evidence="3" id="KW-1185">Reference proteome</keyword>
<organism evidence="2 3">
    <name type="scientific">Serratia surfactantfaciens</name>
    <dbReference type="NCBI Taxonomy" id="2741499"/>
    <lineage>
        <taxon>Bacteria</taxon>
        <taxon>Pseudomonadati</taxon>
        <taxon>Pseudomonadota</taxon>
        <taxon>Gammaproteobacteria</taxon>
        <taxon>Enterobacterales</taxon>
        <taxon>Yersiniaceae</taxon>
        <taxon>Serratia</taxon>
    </lineage>
</organism>
<gene>
    <name evidence="2" type="ORF">I5U16_08700</name>
</gene>
<protein>
    <submittedName>
        <fullName evidence="2">Uncharacterized protein</fullName>
    </submittedName>
</protein>
<dbReference type="EMBL" id="JADUMB010000002">
    <property type="protein sequence ID" value="MBH1920224.1"/>
    <property type="molecule type" value="Genomic_DNA"/>
</dbReference>
<accession>A0ABS0LY30</accession>
<evidence type="ECO:0000313" key="2">
    <source>
        <dbReference type="EMBL" id="MBH1920224.1"/>
    </source>
</evidence>
<sequence>MMANKRLVNLLCNMVALTLSILLISFSSLHIISYGEHLADAAIAVFTYFGIRSCCLMGVSLFQWFHGGNNRTPLDK</sequence>
<dbReference type="RefSeq" id="WP_197667638.1">
    <property type="nucleotide sequence ID" value="NZ_JADUMB010000002.1"/>
</dbReference>
<feature type="transmembrane region" description="Helical" evidence="1">
    <location>
        <begin position="41"/>
        <end position="62"/>
    </location>
</feature>
<evidence type="ECO:0000256" key="1">
    <source>
        <dbReference type="SAM" id="Phobius"/>
    </source>
</evidence>
<feature type="transmembrane region" description="Helical" evidence="1">
    <location>
        <begin position="7"/>
        <end position="29"/>
    </location>
</feature>
<keyword evidence="1" id="KW-0472">Membrane</keyword>
<keyword evidence="1" id="KW-0812">Transmembrane</keyword>
<proteinExistence type="predicted"/>
<keyword evidence="1" id="KW-1133">Transmembrane helix</keyword>
<evidence type="ECO:0000313" key="3">
    <source>
        <dbReference type="Proteomes" id="UP000635335"/>
    </source>
</evidence>
<reference evidence="2 3" key="1">
    <citation type="submission" date="2020-11" db="EMBL/GenBank/DDBJ databases">
        <title>Enhanced detection system for hospital associated transmission using whole genome sequencing surveillance.</title>
        <authorList>
            <person name="Harrison L.H."/>
            <person name="Van Tyne D."/>
            <person name="Marsh J.W."/>
            <person name="Griffith M.P."/>
            <person name="Snyder D.J."/>
            <person name="Cooper V.S."/>
            <person name="Mustapha M."/>
        </authorList>
    </citation>
    <scope>NUCLEOTIDE SEQUENCE [LARGE SCALE GENOMIC DNA]</scope>
    <source>
        <strain evidence="2 3">SER00227</strain>
    </source>
</reference>
<dbReference type="Proteomes" id="UP000635335">
    <property type="component" value="Unassembled WGS sequence"/>
</dbReference>